<keyword evidence="1" id="KW-0449">Lipoprotein</keyword>
<evidence type="ECO:0000313" key="1">
    <source>
        <dbReference type="EMBL" id="CED70251.1"/>
    </source>
</evidence>
<proteinExistence type="predicted"/>
<dbReference type="AlphaFoldDB" id="A0A090IIE5"/>
<reference evidence="2" key="1">
    <citation type="submission" date="2014-09" db="EMBL/GenBank/DDBJ databases">
        <authorList>
            <person name="Hjerde E."/>
        </authorList>
    </citation>
    <scope>NUCLEOTIDE SEQUENCE [LARGE SCALE GENOMIC DNA]</scope>
    <source>
        <strain evidence="2">06/09/139</strain>
    </source>
</reference>
<dbReference type="KEGG" id="awd:AWOD_I_0154"/>
<dbReference type="Proteomes" id="UP000032427">
    <property type="component" value="Chromosome 1"/>
</dbReference>
<accession>A0A090IIE5</accession>
<protein>
    <submittedName>
        <fullName evidence="1">Putative lipoprotein</fullName>
    </submittedName>
</protein>
<gene>
    <name evidence="1" type="ORF">AWOD_I_0154</name>
</gene>
<evidence type="ECO:0000313" key="2">
    <source>
        <dbReference type="Proteomes" id="UP000032427"/>
    </source>
</evidence>
<dbReference type="HOGENOM" id="CLU_581163_0_0_6"/>
<dbReference type="OrthoDB" id="5903297at2"/>
<organism evidence="1 2">
    <name type="scientific">Aliivibrio wodanis</name>
    <dbReference type="NCBI Taxonomy" id="80852"/>
    <lineage>
        <taxon>Bacteria</taxon>
        <taxon>Pseudomonadati</taxon>
        <taxon>Pseudomonadota</taxon>
        <taxon>Gammaproteobacteria</taxon>
        <taxon>Vibrionales</taxon>
        <taxon>Vibrionaceae</taxon>
        <taxon>Aliivibrio</taxon>
    </lineage>
</organism>
<keyword evidence="2" id="KW-1185">Reference proteome</keyword>
<dbReference type="PROSITE" id="PS51257">
    <property type="entry name" value="PROKAR_LIPOPROTEIN"/>
    <property type="match status" value="1"/>
</dbReference>
<sequence>MNKLLPLGVITSMLLTGCGGSDSGGGGSAPAPQKYKWQFVQMKELTKTGMTQFCGNSTATTFSVDETDADSANWLYTFAVKAPTISDILVYNSNGTLYTEGSLTKHNVHQTEGTLEFTEDDIPDGGYITVVDTENGIDNVLVVQKEALVDGMIKVNYNQGQQQCYSSNALKADLNKKKINIATFSGVATTNVETYFDGKLPKDNGTLKEDLTVLSTSESVLLSGYDADGDINAFAYVDKNQLSNMATVTPNTISVEPIFDKANIDLVGSVSGDFDELSINSIYKGNIFEWFTWSQYSASFDAWAPLDPAYSYSAFYQGEFNGWDVVINQPISEGYTSIDLSTLDMNTTALALDCSGSICSLDMSDVTAQSVSVSEVNFSQGNARYTVFASGSDITIPKISGVDYPTQSTSLKTSFLLASENNTELTQAFYVLDNTKNYQPSAEYVEMILPPALDIKHNETLTTNQYTYISR</sequence>
<dbReference type="GeneID" id="28539684"/>
<dbReference type="PATRIC" id="fig|80852.17.peg.157"/>
<name>A0A090IIE5_9GAMM</name>
<dbReference type="EMBL" id="LN554846">
    <property type="protein sequence ID" value="CED70251.1"/>
    <property type="molecule type" value="Genomic_DNA"/>
</dbReference>